<keyword evidence="1" id="KW-0812">Transmembrane</keyword>
<dbReference type="RefSeq" id="WP_018373960.1">
    <property type="nucleotide sequence ID" value="NZ_LT906439.1"/>
</dbReference>
<keyword evidence="1" id="KW-0472">Membrane</keyword>
<feature type="transmembrane region" description="Helical" evidence="1">
    <location>
        <begin position="234"/>
        <end position="260"/>
    </location>
</feature>
<feature type="transmembrane region" description="Helical" evidence="1">
    <location>
        <begin position="21"/>
        <end position="41"/>
    </location>
</feature>
<feature type="transmembrane region" description="Helical" evidence="1">
    <location>
        <begin position="75"/>
        <end position="96"/>
    </location>
</feature>
<dbReference type="eggNOG" id="COG5523">
    <property type="taxonomic scope" value="Bacteria"/>
</dbReference>
<dbReference type="AlphaFoldDB" id="A0A239SSD7"/>
<proteinExistence type="predicted"/>
<dbReference type="EMBL" id="LT906439">
    <property type="protein sequence ID" value="SNU88405.1"/>
    <property type="molecule type" value="Genomic_DNA"/>
</dbReference>
<dbReference type="STRING" id="1123308.GCA_000380085_01417"/>
<reference evidence="2 3" key="1">
    <citation type="submission" date="2017-06" db="EMBL/GenBank/DDBJ databases">
        <authorList>
            <consortium name="Pathogen Informatics"/>
        </authorList>
    </citation>
    <scope>NUCLEOTIDE SEQUENCE [LARGE SCALE GENOMIC DNA]</scope>
    <source>
        <strain evidence="2 3">NCTC13788</strain>
    </source>
</reference>
<keyword evidence="3" id="KW-1185">Reference proteome</keyword>
<dbReference type="PANTHER" id="PTHR40076:SF1">
    <property type="entry name" value="MEMBRANE PROTEIN"/>
    <property type="match status" value="1"/>
</dbReference>
<organism evidence="2 3">
    <name type="scientific">Streptococcus merionis</name>
    <dbReference type="NCBI Taxonomy" id="400065"/>
    <lineage>
        <taxon>Bacteria</taxon>
        <taxon>Bacillati</taxon>
        <taxon>Bacillota</taxon>
        <taxon>Bacilli</taxon>
        <taxon>Lactobacillales</taxon>
        <taxon>Streptococcaceae</taxon>
        <taxon>Streptococcus</taxon>
    </lineage>
</organism>
<dbReference type="KEGG" id="smen:SAMEA4412692_1043"/>
<name>A0A239SSD7_9STRE</name>
<evidence type="ECO:0000313" key="3">
    <source>
        <dbReference type="Proteomes" id="UP000215185"/>
    </source>
</evidence>
<gene>
    <name evidence="2" type="ORF">SAMEA4412692_01043</name>
</gene>
<dbReference type="Pfam" id="PF06161">
    <property type="entry name" value="DUF975"/>
    <property type="match status" value="1"/>
</dbReference>
<accession>A0A239SSD7</accession>
<dbReference type="OrthoDB" id="9784844at2"/>
<protein>
    <submittedName>
        <fullName evidence="2">Membrane protein</fullName>
    </submittedName>
</protein>
<evidence type="ECO:0000256" key="1">
    <source>
        <dbReference type="SAM" id="Phobius"/>
    </source>
</evidence>
<dbReference type="PANTHER" id="PTHR40076">
    <property type="entry name" value="MEMBRANE PROTEIN-RELATED"/>
    <property type="match status" value="1"/>
</dbReference>
<sequence length="282" mass="32149">MENYDIREKAREALANLKGKYLLFLIPILVQILRFVIQYTLNDRTASLGTSPEEITAALEASTSTLTVSFFSGQIFNLILNILMAFITLGALWTMLEVIRHRKTEVSFKDSLKTFSEDHFGKVFVTFLLKNLYLLLWSLPAILGLFSFVMGATLIAFDYISQGRISPYSEIAGWMMLGGFVVMLLGLIPLIIKSYSYAITEFILFDQIENGSYTSANACITASKHLMKGYKFQLFLLQFSFIGWWLLVLVTFGLAGFYVIPYFHTAQTVFYNELTKHLQIEF</sequence>
<keyword evidence="1" id="KW-1133">Transmembrane helix</keyword>
<dbReference type="InterPro" id="IPR010380">
    <property type="entry name" value="DUF975"/>
</dbReference>
<feature type="transmembrane region" description="Helical" evidence="1">
    <location>
        <begin position="171"/>
        <end position="192"/>
    </location>
</feature>
<evidence type="ECO:0000313" key="2">
    <source>
        <dbReference type="EMBL" id="SNU88405.1"/>
    </source>
</evidence>
<dbReference type="Proteomes" id="UP000215185">
    <property type="component" value="Chromosome 1"/>
</dbReference>
<feature type="transmembrane region" description="Helical" evidence="1">
    <location>
        <begin position="132"/>
        <end position="159"/>
    </location>
</feature>